<sequence length="434" mass="45693">MLKLFGLKTCSIPVVCTVKSLGFDGYQHRKAARSIVRKRIFAGAAILAILSGANVAVAQSDSGTVCAIGDRVPFNDTYSYEQTFGSGSGRSSDPNVVNHTYKASGGIGDDYYAVGPSSDLGQHYSRTDEIGDLDADGTTNGRYLFINMRGANDGVEGWTGVFYKQEKVPLIPDDLDEDELPEGATLAGFQFSTALAGTCARSSCTDVPEFTLILEDSSNNSQLASTTSADIGVANDDKWRTVVLDIDVPLSTTNADLILFNSQRWGANGNDVGVDNITFAPVFCMPPELKLTKTAEIVDDPDVVEAGDVIKYTFTLTNNSDATAYNVSLTDDEDTGFTGTGTLPAPTVSSGGADLDEGKGTATDVAVGETLVYTVEYTLTQADIDAGFVDNGVKASYQDYGDNESTVVAETVTTLASSPSLALVKTATVTDVNG</sequence>
<dbReference type="EMBL" id="JAUOPJ010000005">
    <property type="protein sequence ID" value="MDO6456775.1"/>
    <property type="molecule type" value="Genomic_DNA"/>
</dbReference>
<gene>
    <name evidence="2" type="ORF">Q4494_06770</name>
</gene>
<organism evidence="2 3">
    <name type="scientific">Celeribacter halophilus</name>
    <dbReference type="NCBI Taxonomy" id="576117"/>
    <lineage>
        <taxon>Bacteria</taxon>
        <taxon>Pseudomonadati</taxon>
        <taxon>Pseudomonadota</taxon>
        <taxon>Alphaproteobacteria</taxon>
        <taxon>Rhodobacterales</taxon>
        <taxon>Roseobacteraceae</taxon>
        <taxon>Celeribacter</taxon>
    </lineage>
</organism>
<feature type="domain" description="DUF7507" evidence="1">
    <location>
        <begin position="287"/>
        <end position="402"/>
    </location>
</feature>
<dbReference type="AlphaFoldDB" id="A0AAW7XRV0"/>
<dbReference type="Proteomes" id="UP001169823">
    <property type="component" value="Unassembled WGS sequence"/>
</dbReference>
<feature type="non-terminal residue" evidence="2">
    <location>
        <position position="434"/>
    </location>
</feature>
<proteinExistence type="predicted"/>
<dbReference type="InterPro" id="IPR055354">
    <property type="entry name" value="DUF7507"/>
</dbReference>
<evidence type="ECO:0000313" key="2">
    <source>
        <dbReference type="EMBL" id="MDO6456775.1"/>
    </source>
</evidence>
<accession>A0AAW7XRV0</accession>
<name>A0AAW7XRV0_9RHOB</name>
<comment type="caution">
    <text evidence="2">The sequence shown here is derived from an EMBL/GenBank/DDBJ whole genome shotgun (WGS) entry which is preliminary data.</text>
</comment>
<evidence type="ECO:0000259" key="1">
    <source>
        <dbReference type="Pfam" id="PF24346"/>
    </source>
</evidence>
<dbReference type="NCBIfam" id="TIGR01451">
    <property type="entry name" value="B_ant_repeat"/>
    <property type="match status" value="1"/>
</dbReference>
<dbReference type="RefSeq" id="WP_303494592.1">
    <property type="nucleotide sequence ID" value="NZ_JAUOPJ010000005.1"/>
</dbReference>
<protein>
    <recommendedName>
        <fullName evidence="1">DUF7507 domain-containing protein</fullName>
    </recommendedName>
</protein>
<dbReference type="Pfam" id="PF24346">
    <property type="entry name" value="DUF7507"/>
    <property type="match status" value="1"/>
</dbReference>
<dbReference type="InterPro" id="IPR047589">
    <property type="entry name" value="DUF11_rpt"/>
</dbReference>
<evidence type="ECO:0000313" key="3">
    <source>
        <dbReference type="Proteomes" id="UP001169823"/>
    </source>
</evidence>
<reference evidence="2" key="1">
    <citation type="submission" date="2023-07" db="EMBL/GenBank/DDBJ databases">
        <title>Genome content predicts the carbon catabolic preferences of heterotrophic bacteria.</title>
        <authorList>
            <person name="Gralka M."/>
        </authorList>
    </citation>
    <scope>NUCLEOTIDE SEQUENCE</scope>
    <source>
        <strain evidence="2">I2M02</strain>
    </source>
</reference>